<dbReference type="Proteomes" id="UP000642748">
    <property type="component" value="Unassembled WGS sequence"/>
</dbReference>
<dbReference type="PROSITE" id="PS00430">
    <property type="entry name" value="TONB_DEPENDENT_REC_1"/>
    <property type="match status" value="1"/>
</dbReference>
<proteinExistence type="predicted"/>
<dbReference type="InterPro" id="IPR010916">
    <property type="entry name" value="TonB_box_CS"/>
</dbReference>
<organism evidence="2 3">
    <name type="scientific">Rugosimonospora africana</name>
    <dbReference type="NCBI Taxonomy" id="556532"/>
    <lineage>
        <taxon>Bacteria</taxon>
        <taxon>Bacillati</taxon>
        <taxon>Actinomycetota</taxon>
        <taxon>Actinomycetes</taxon>
        <taxon>Micromonosporales</taxon>
        <taxon>Micromonosporaceae</taxon>
        <taxon>Rugosimonospora</taxon>
    </lineage>
</organism>
<comment type="caution">
    <text evidence="2">The sequence shown here is derived from an EMBL/GenBank/DDBJ whole genome shotgun (WGS) entry which is preliminary data.</text>
</comment>
<sequence>MLESLRRRLDIIGKDYGGGQPLRGYLNTLTVYASVVAGLTGVAVATGRRGPSRPAPADVVLISVATHKLSRLLAKEAVTSPLRAAMTRFEGAAGSSEVNEVPRASGSRHAAAELISCPFCLGVWVSTGFCAGLVFLPRLTRLVATGLTAVAGSDFLQLAYDAAKHASGNAGAHAA</sequence>
<keyword evidence="3" id="KW-1185">Reference proteome</keyword>
<feature type="transmembrane region" description="Helical" evidence="1">
    <location>
        <begin position="25"/>
        <end position="45"/>
    </location>
</feature>
<evidence type="ECO:0000313" key="3">
    <source>
        <dbReference type="Proteomes" id="UP000642748"/>
    </source>
</evidence>
<evidence type="ECO:0000256" key="1">
    <source>
        <dbReference type="SAM" id="Phobius"/>
    </source>
</evidence>
<dbReference type="Pfam" id="PF07098">
    <property type="entry name" value="DUF1360"/>
    <property type="match status" value="1"/>
</dbReference>
<gene>
    <name evidence="2" type="ORF">Raf01_10250</name>
</gene>
<reference evidence="2" key="1">
    <citation type="submission" date="2021-01" db="EMBL/GenBank/DDBJ databases">
        <title>Whole genome shotgun sequence of Rugosimonospora africana NBRC 104875.</title>
        <authorList>
            <person name="Komaki H."/>
            <person name="Tamura T."/>
        </authorList>
    </citation>
    <scope>NUCLEOTIDE SEQUENCE</scope>
    <source>
        <strain evidence="2">NBRC 104875</strain>
    </source>
</reference>
<evidence type="ECO:0000313" key="2">
    <source>
        <dbReference type="EMBL" id="GIH12853.1"/>
    </source>
</evidence>
<keyword evidence="1" id="KW-0812">Transmembrane</keyword>
<dbReference type="EMBL" id="BONZ01000012">
    <property type="protein sequence ID" value="GIH12853.1"/>
    <property type="molecule type" value="Genomic_DNA"/>
</dbReference>
<accession>A0A8J3VP35</accession>
<protein>
    <recommendedName>
        <fullName evidence="4">DUF1360 domain-containing protein</fullName>
    </recommendedName>
</protein>
<keyword evidence="1" id="KW-0472">Membrane</keyword>
<dbReference type="InterPro" id="IPR010773">
    <property type="entry name" value="Mycophage_PG1_Gp7"/>
</dbReference>
<name>A0A8J3VP35_9ACTN</name>
<dbReference type="RefSeq" id="WP_203916564.1">
    <property type="nucleotide sequence ID" value="NZ_BONZ01000012.1"/>
</dbReference>
<evidence type="ECO:0008006" key="4">
    <source>
        <dbReference type="Google" id="ProtNLM"/>
    </source>
</evidence>
<keyword evidence="1" id="KW-1133">Transmembrane helix</keyword>
<dbReference type="AlphaFoldDB" id="A0A8J3VP35"/>